<comment type="caution">
    <text evidence="1">The sequence shown here is derived from an EMBL/GenBank/DDBJ whole genome shotgun (WGS) entry which is preliminary data.</text>
</comment>
<name>W9CTA2_SCLBF</name>
<dbReference type="EMBL" id="AYSA01000008">
    <property type="protein sequence ID" value="ESZ99338.1"/>
    <property type="molecule type" value="Genomic_DNA"/>
</dbReference>
<evidence type="ECO:0000313" key="2">
    <source>
        <dbReference type="Proteomes" id="UP000019487"/>
    </source>
</evidence>
<proteinExistence type="predicted"/>
<dbReference type="OrthoDB" id="5305647at2759"/>
<organism evidence="1 2">
    <name type="scientific">Sclerotinia borealis (strain F-4128)</name>
    <dbReference type="NCBI Taxonomy" id="1432307"/>
    <lineage>
        <taxon>Eukaryota</taxon>
        <taxon>Fungi</taxon>
        <taxon>Dikarya</taxon>
        <taxon>Ascomycota</taxon>
        <taxon>Pezizomycotina</taxon>
        <taxon>Leotiomycetes</taxon>
        <taxon>Helotiales</taxon>
        <taxon>Sclerotiniaceae</taxon>
        <taxon>Sclerotinia</taxon>
    </lineage>
</organism>
<protein>
    <submittedName>
        <fullName evidence="1">Uncharacterized protein</fullName>
    </submittedName>
</protein>
<accession>W9CTA2</accession>
<dbReference type="HOGENOM" id="CLU_2706269_0_0_1"/>
<keyword evidence="2" id="KW-1185">Reference proteome</keyword>
<gene>
    <name evidence="1" type="ORF">SBOR_0263</name>
</gene>
<reference evidence="1 2" key="1">
    <citation type="journal article" date="2014" name="Genome Announc.">
        <title>Draft genome sequence of Sclerotinia borealis, a psychrophilic plant pathogenic fungus.</title>
        <authorList>
            <person name="Mardanov A.V."/>
            <person name="Beletsky A.V."/>
            <person name="Kadnikov V.V."/>
            <person name="Ignatov A.N."/>
            <person name="Ravin N.V."/>
        </authorList>
    </citation>
    <scope>NUCLEOTIDE SEQUENCE [LARGE SCALE GENOMIC DNA]</scope>
    <source>
        <strain evidence="2">F-4157</strain>
    </source>
</reference>
<dbReference type="Proteomes" id="UP000019487">
    <property type="component" value="Unassembled WGS sequence"/>
</dbReference>
<evidence type="ECO:0000313" key="1">
    <source>
        <dbReference type="EMBL" id="ESZ99338.1"/>
    </source>
</evidence>
<dbReference type="AlphaFoldDB" id="W9CTA2"/>
<sequence>MSKYTAQDLRAAPGKDEKMEDLGLVLVPTEMKNASNVSSRVKAFLLAELGELHALRERLVAEKDGEIRAVEMI</sequence>